<dbReference type="InterPro" id="IPR011990">
    <property type="entry name" value="TPR-like_helical_dom_sf"/>
</dbReference>
<proteinExistence type="predicted"/>
<feature type="region of interest" description="Disordered" evidence="1">
    <location>
        <begin position="413"/>
        <end position="442"/>
    </location>
</feature>
<evidence type="ECO:0000313" key="4">
    <source>
        <dbReference type="Proteomes" id="UP001373714"/>
    </source>
</evidence>
<dbReference type="Proteomes" id="UP001373714">
    <property type="component" value="Unassembled WGS sequence"/>
</dbReference>
<dbReference type="InterPro" id="IPR053185">
    <property type="entry name" value="SET_domain_protein"/>
</dbReference>
<organism evidence="3 4">
    <name type="scientific">Orbilia blumenaviensis</name>
    <dbReference type="NCBI Taxonomy" id="1796055"/>
    <lineage>
        <taxon>Eukaryota</taxon>
        <taxon>Fungi</taxon>
        <taxon>Dikarya</taxon>
        <taxon>Ascomycota</taxon>
        <taxon>Pezizomycotina</taxon>
        <taxon>Orbiliomycetes</taxon>
        <taxon>Orbiliales</taxon>
        <taxon>Orbiliaceae</taxon>
        <taxon>Orbilia</taxon>
    </lineage>
</organism>
<dbReference type="PANTHER" id="PTHR47332:SF4">
    <property type="entry name" value="SET DOMAIN-CONTAINING PROTEIN 5"/>
    <property type="match status" value="1"/>
</dbReference>
<evidence type="ECO:0000259" key="2">
    <source>
        <dbReference type="PROSITE" id="PS50280"/>
    </source>
</evidence>
<comment type="caution">
    <text evidence="3">The sequence shown here is derived from an EMBL/GenBank/DDBJ whole genome shotgun (WGS) entry which is preliminary data.</text>
</comment>
<gene>
    <name evidence="3" type="ORF">TWF730_000011</name>
</gene>
<sequence length="460" mass="52407">MPAPAGFDLSPPLSSPEDQALWANFILKLQSLYKPPLIELREDYISFYAGKFARIPFDGQNFLCFSFTITNSNINTCNDDGNDNDDNSDKQKYSHELWRVAEAAEESFGKERIHRWIDAADKQRVYSWREVKESVKKYKKPGLRQIFSIQTIPNKGRGLIATVDIPIGTRILAESPLFTQTSFTLLETLEETLKAKVSHLTPLQQSQFLALHNKYTAPYPLYTGIFRTNALPCGVDSPVGAVYPTICLMNHDCLPNTTHFWNENIQQETIHATRFIPAGSELTISYATSDPRDSRRQKLQNSFNFLCTCSLCSLLPSEIFKSDTRRGKITNLDSQIGNGDRVMNNPTDCLQACHTVSELLKEEYPGCYQPLLARTYYDAFQICITHGDQARATVFAGRLYDMRILCEGEDSPETEKAQRLRENPEGHRNFGASRRWKKGKGMVPKGLDEKEFEKWLWKLA</sequence>
<dbReference type="AlphaFoldDB" id="A0AAV9VMK4"/>
<reference evidence="3 4" key="1">
    <citation type="submission" date="2019-10" db="EMBL/GenBank/DDBJ databases">
        <authorList>
            <person name="Palmer J.M."/>
        </authorList>
    </citation>
    <scope>NUCLEOTIDE SEQUENCE [LARGE SCALE GENOMIC DNA]</scope>
    <source>
        <strain evidence="3 4">TWF730</strain>
    </source>
</reference>
<dbReference type="CDD" id="cd20071">
    <property type="entry name" value="SET_SMYD"/>
    <property type="match status" value="1"/>
</dbReference>
<dbReference type="EMBL" id="JAVHNS010000001">
    <property type="protein sequence ID" value="KAK6362553.1"/>
    <property type="molecule type" value="Genomic_DNA"/>
</dbReference>
<dbReference type="Gene3D" id="1.25.40.10">
    <property type="entry name" value="Tetratricopeptide repeat domain"/>
    <property type="match status" value="1"/>
</dbReference>
<protein>
    <recommendedName>
        <fullName evidence="2">SET domain-containing protein</fullName>
    </recommendedName>
</protein>
<dbReference type="Gene3D" id="2.170.270.10">
    <property type="entry name" value="SET domain"/>
    <property type="match status" value="1"/>
</dbReference>
<dbReference type="PANTHER" id="PTHR47332">
    <property type="entry name" value="SET DOMAIN-CONTAINING PROTEIN 5"/>
    <property type="match status" value="1"/>
</dbReference>
<dbReference type="SMART" id="SM00317">
    <property type="entry name" value="SET"/>
    <property type="match status" value="1"/>
</dbReference>
<feature type="domain" description="SET" evidence="2">
    <location>
        <begin position="141"/>
        <end position="287"/>
    </location>
</feature>
<accession>A0AAV9VMK4</accession>
<name>A0AAV9VMK4_9PEZI</name>
<dbReference type="Pfam" id="PF00856">
    <property type="entry name" value="SET"/>
    <property type="match status" value="1"/>
</dbReference>
<dbReference type="InterPro" id="IPR001214">
    <property type="entry name" value="SET_dom"/>
</dbReference>
<keyword evidence="4" id="KW-1185">Reference proteome</keyword>
<dbReference type="SUPFAM" id="SSF82199">
    <property type="entry name" value="SET domain"/>
    <property type="match status" value="1"/>
</dbReference>
<feature type="compositionally biased region" description="Basic and acidic residues" evidence="1">
    <location>
        <begin position="413"/>
        <end position="428"/>
    </location>
</feature>
<dbReference type="InterPro" id="IPR046341">
    <property type="entry name" value="SET_dom_sf"/>
</dbReference>
<dbReference type="PROSITE" id="PS50280">
    <property type="entry name" value="SET"/>
    <property type="match status" value="1"/>
</dbReference>
<evidence type="ECO:0000256" key="1">
    <source>
        <dbReference type="SAM" id="MobiDB-lite"/>
    </source>
</evidence>
<evidence type="ECO:0000313" key="3">
    <source>
        <dbReference type="EMBL" id="KAK6362553.1"/>
    </source>
</evidence>